<dbReference type="Gene3D" id="2.160.20.20">
    <property type="match status" value="1"/>
</dbReference>
<protein>
    <submittedName>
        <fullName evidence="4">Autotransporter protein YapJ</fullName>
    </submittedName>
</protein>
<dbReference type="NCBIfam" id="TIGR02601">
    <property type="entry name" value="autotrns_rpt"/>
    <property type="match status" value="5"/>
</dbReference>
<feature type="chain" id="PRO_5012497208" evidence="2">
    <location>
        <begin position="29"/>
        <end position="1503"/>
    </location>
</feature>
<dbReference type="RefSeq" id="WP_099116030.1">
    <property type="nucleotide sequence ID" value="NZ_CAWNQI010000082.1"/>
</dbReference>
<dbReference type="Proteomes" id="UP000221980">
    <property type="component" value="Unassembled WGS sequence"/>
</dbReference>
<dbReference type="InterPro" id="IPR011050">
    <property type="entry name" value="Pectin_lyase_fold/virulence"/>
</dbReference>
<proteinExistence type="predicted"/>
<evidence type="ECO:0000313" key="4">
    <source>
        <dbReference type="EMBL" id="PHM45547.1"/>
    </source>
</evidence>
<dbReference type="CDD" id="cd01344">
    <property type="entry name" value="PL2_Passenger_AT"/>
    <property type="match status" value="1"/>
</dbReference>
<dbReference type="PANTHER" id="PTHR35037">
    <property type="entry name" value="C-TERMINAL REGION OF AIDA-LIKE PROTEIN"/>
    <property type="match status" value="1"/>
</dbReference>
<accession>A0A2D0JJB7</accession>
<dbReference type="GO" id="GO:0019867">
    <property type="term" value="C:outer membrane"/>
    <property type="evidence" value="ECO:0007669"/>
    <property type="project" value="InterPro"/>
</dbReference>
<dbReference type="InterPro" id="IPR051551">
    <property type="entry name" value="Autotransporter_adhesion"/>
</dbReference>
<dbReference type="EMBL" id="NITZ01000048">
    <property type="protein sequence ID" value="PHM45547.1"/>
    <property type="molecule type" value="Genomic_DNA"/>
</dbReference>
<reference evidence="4 5" key="1">
    <citation type="journal article" date="2017" name="Nat. Microbiol.">
        <title>Natural product diversity associated with the nematode symbionts Photorhabdus and Xenorhabdus.</title>
        <authorList>
            <person name="Tobias N.J."/>
            <person name="Wolff H."/>
            <person name="Djahanschiri B."/>
            <person name="Grundmann F."/>
            <person name="Kronenwerth M."/>
            <person name="Shi Y.M."/>
            <person name="Simonyi S."/>
            <person name="Grun P."/>
            <person name="Shapiro-Ilan D."/>
            <person name="Pidot S.J."/>
            <person name="Stinear T.P."/>
            <person name="Ebersberger I."/>
            <person name="Bode H.B."/>
        </authorList>
    </citation>
    <scope>NUCLEOTIDE SEQUENCE [LARGE SCALE GENOMIC DNA]</scope>
    <source>
        <strain evidence="4 5">DSM 17902</strain>
    </source>
</reference>
<dbReference type="InterPro" id="IPR006315">
    <property type="entry name" value="OM_autotransptr_brl_dom"/>
</dbReference>
<gene>
    <name evidence="4" type="ORF">Xmir_04286</name>
</gene>
<dbReference type="SUPFAM" id="SSF103515">
    <property type="entry name" value="Autotransporter"/>
    <property type="match status" value="1"/>
</dbReference>
<comment type="caution">
    <text evidence="4">The sequence shown here is derived from an EMBL/GenBank/DDBJ whole genome shotgun (WGS) entry which is preliminary data.</text>
</comment>
<dbReference type="Pfam" id="PF12951">
    <property type="entry name" value="PATR"/>
    <property type="match status" value="5"/>
</dbReference>
<keyword evidence="1 2" id="KW-0732">Signal</keyword>
<organism evidence="4 5">
    <name type="scientific">Xenorhabdus miraniensis</name>
    <dbReference type="NCBI Taxonomy" id="351674"/>
    <lineage>
        <taxon>Bacteria</taxon>
        <taxon>Pseudomonadati</taxon>
        <taxon>Pseudomonadota</taxon>
        <taxon>Gammaproteobacteria</taxon>
        <taxon>Enterobacterales</taxon>
        <taxon>Morganellaceae</taxon>
        <taxon>Xenorhabdus</taxon>
    </lineage>
</organism>
<evidence type="ECO:0000313" key="5">
    <source>
        <dbReference type="Proteomes" id="UP000221980"/>
    </source>
</evidence>
<dbReference type="PROSITE" id="PS51208">
    <property type="entry name" value="AUTOTRANSPORTER"/>
    <property type="match status" value="1"/>
</dbReference>
<dbReference type="SMART" id="SM00869">
    <property type="entry name" value="Autotransporter"/>
    <property type="match status" value="1"/>
</dbReference>
<feature type="domain" description="Autotransporter" evidence="3">
    <location>
        <begin position="1228"/>
        <end position="1503"/>
    </location>
</feature>
<evidence type="ECO:0000259" key="3">
    <source>
        <dbReference type="PROSITE" id="PS51208"/>
    </source>
</evidence>
<dbReference type="Pfam" id="PF18883">
    <property type="entry name" value="AC_1"/>
    <property type="match status" value="1"/>
</dbReference>
<dbReference type="InterPro" id="IPR013425">
    <property type="entry name" value="Autotrns_rpt"/>
</dbReference>
<name>A0A2D0JJB7_9GAMM</name>
<dbReference type="InterPro" id="IPR005546">
    <property type="entry name" value="Autotransporte_beta"/>
</dbReference>
<keyword evidence="5" id="KW-1185">Reference proteome</keyword>
<dbReference type="InterPro" id="IPR036709">
    <property type="entry name" value="Autotransporte_beta_dom_sf"/>
</dbReference>
<dbReference type="InterPro" id="IPR012332">
    <property type="entry name" value="Autotransporter_pectin_lyase_C"/>
</dbReference>
<feature type="signal peptide" evidence="2">
    <location>
        <begin position="1"/>
        <end position="28"/>
    </location>
</feature>
<dbReference type="Pfam" id="PF03797">
    <property type="entry name" value="Autotransporter"/>
    <property type="match status" value="1"/>
</dbReference>
<dbReference type="PANTHER" id="PTHR35037:SF3">
    <property type="entry name" value="C-TERMINAL REGION OF AIDA-LIKE PROTEIN"/>
    <property type="match status" value="1"/>
</dbReference>
<evidence type="ECO:0000256" key="2">
    <source>
        <dbReference type="SAM" id="SignalP"/>
    </source>
</evidence>
<dbReference type="OrthoDB" id="6053567at2"/>
<dbReference type="Gene3D" id="2.40.128.130">
    <property type="entry name" value="Autotransporter beta-domain"/>
    <property type="match status" value="1"/>
</dbReference>
<dbReference type="SUPFAM" id="SSF51126">
    <property type="entry name" value="Pectin lyase-like"/>
    <property type="match status" value="3"/>
</dbReference>
<dbReference type="NCBIfam" id="TIGR01414">
    <property type="entry name" value="autotrans_barl"/>
    <property type="match status" value="1"/>
</dbReference>
<dbReference type="InterPro" id="IPR043990">
    <property type="entry name" value="AC_1"/>
</dbReference>
<sequence>MRVYRHAVLPMAIRMALFFSGVSIDAIAASSCGSSNTKTIISENETAPCNLSQGENLTIKKGVSIDVPQGGDPWDRYSLKYNAVNVGGDNNLAPSIPPILVDDIENNGVLQGSSGVMITNSGSVRTLVNRGSIGGVNGAIWVSGQMNMLDNYGSIKSNDDPNSSNSIMIQQAVDANNNDQYGRVDTLRNQKEGSIDGINVATSSLKTFDNYGILSQESNVRPTTSTFGIKSGSNVGTFNNYGTVTGPNHGVLIQKGGYLENLNNHSGSKGITADQDAIQVTGQGMALLDVNSHIRSSKIKQITNASSIRGKRNGIYIDDKGIIDTITNLDGGIIQGDKFAINNKGTLTNGIDNAGTIDGNVELGSASLYLSGSNAILKGNVSGTKDSVVTIGSKDGMTKNLNLLFTHNMDAGAVRILSGNALSLGDGHTTGRISSDINNSGSLHFNRSDKTAYRHIISGTGSVHLVGSGTTILTGENTYTGETKIDSGTLQLGDNGTTGSIDNRSKVTIGQKGILAFDHKNNITFSNNISGAGGVEHVGKGMTILNGQNTYTGTTYIKAGTLQFNTRNNGLDTRLVTIGSEGILALDLNGTSRFDGVISGSGQIKKLGTGITTLNSDSSAFTGSTSVEAGSFIVDSQLGTTASAFNVKKEGTVEGIGIIGGTATIENGGHLVGKQGDSLTFGHDLILSHDSNVGVSLGATETSAPALFDVRGNLTLAGTLNVTDLGGFSVGEYDIFNYGGTLTNNGMTLTGGEPGALSLDTSRDKKVYLTNTGGMILNYWDGGDTGKHNNGIVDGGNGIWQVGGKNNWTSKAGRPNASWSNADQFAIFSGIAGKVQVDNSGGQVTVNGMQFGTDGYTISGAPLVLKNDTTGSAKIRVGTGNKSTAGSTATIESDLTGSAALETTDYGTLVLKGKNNYTGGTKVTQGILQLGDGGTTGSISGDVVTGSKGTLVFNRSDAVRFDGHITGKGKLVQNGGGTTLLTGANNYTGTTAIQKGTLRQGVKEAFSTASSYAIGQHGTFDMGGFNTTISSLNNRGRVVAGGDNNAVGRILTIAGNYSGNNGTVSLSTVLEGDNSKTDRLVVNGNTSGTTHLVIKNVGGTGAQTNEGIKVVDVQGVSDGIFNLVGDYNYKGEPTVVAGAHAYRLYKNGTDNSDGNWYLRSSLTSPNPNPEPSRLYHAGVSVYEAYGRVLQTLNTPESLRDRISGRKDRLLDMDSFRNAAGEHSTDDNTSQMPNGVWGRMTASYGKLSPRVSTSGANAITYKMARAQVGMDRRFYENNQGSVTGGIFLQYSNIDANVGSVHGDGHIRANGYTLGTTSTWYGKNKFYLDGIAQMTYFDNDLNSKTASQPLGNSKSALGYALSLEAGQGLDLNQEWSLTPQAQIVFSSIDMNGFYDPFGAKIHFDRSESMKFSVGTTIDYRQKATHLYSFFNINQEVLGRNDLTNVADVAFTRGHDRTWGDVGAGGSYSWDNGKSSVYGQASANTSLNNFADSYELKAKIGIKTTW</sequence>
<evidence type="ECO:0000256" key="1">
    <source>
        <dbReference type="ARBA" id="ARBA00022729"/>
    </source>
</evidence>